<evidence type="ECO:0000313" key="3">
    <source>
        <dbReference type="Proteomes" id="UP000606115"/>
    </source>
</evidence>
<dbReference type="Gene3D" id="3.40.630.30">
    <property type="match status" value="1"/>
</dbReference>
<dbReference type="Pfam" id="PF13302">
    <property type="entry name" value="Acetyltransf_3"/>
    <property type="match status" value="1"/>
</dbReference>
<name>A0ABQ2DV69_9MICC</name>
<dbReference type="InterPro" id="IPR000182">
    <property type="entry name" value="GNAT_dom"/>
</dbReference>
<evidence type="ECO:0000313" key="2">
    <source>
        <dbReference type="EMBL" id="GGJ73971.1"/>
    </source>
</evidence>
<protein>
    <submittedName>
        <fullName evidence="2">N-acetyltransferase</fullName>
    </submittedName>
</protein>
<dbReference type="SUPFAM" id="SSF55729">
    <property type="entry name" value="Acyl-CoA N-acyltransferases (Nat)"/>
    <property type="match status" value="1"/>
</dbReference>
<dbReference type="PANTHER" id="PTHR43441:SF11">
    <property type="entry name" value="RIBOSOMAL-PROTEIN-SERINE ACETYLTRANSFERASE"/>
    <property type="match status" value="1"/>
</dbReference>
<dbReference type="PANTHER" id="PTHR43441">
    <property type="entry name" value="RIBOSOMAL-PROTEIN-SERINE ACETYLTRANSFERASE"/>
    <property type="match status" value="1"/>
</dbReference>
<evidence type="ECO:0000259" key="1">
    <source>
        <dbReference type="PROSITE" id="PS51186"/>
    </source>
</evidence>
<dbReference type="Proteomes" id="UP000606115">
    <property type="component" value="Unassembled WGS sequence"/>
</dbReference>
<dbReference type="RefSeq" id="WP_229677243.1">
    <property type="nucleotide sequence ID" value="NZ_BMKX01000014.1"/>
</dbReference>
<dbReference type="PROSITE" id="PS51186">
    <property type="entry name" value="GNAT"/>
    <property type="match status" value="1"/>
</dbReference>
<accession>A0ABQ2DV69</accession>
<proteinExistence type="predicted"/>
<dbReference type="EMBL" id="BMKX01000014">
    <property type="protein sequence ID" value="GGJ73971.1"/>
    <property type="molecule type" value="Genomic_DNA"/>
</dbReference>
<organism evidence="2 3">
    <name type="scientific">Glutamicibacter ardleyensis</name>
    <dbReference type="NCBI Taxonomy" id="225894"/>
    <lineage>
        <taxon>Bacteria</taxon>
        <taxon>Bacillati</taxon>
        <taxon>Actinomycetota</taxon>
        <taxon>Actinomycetes</taxon>
        <taxon>Micrococcales</taxon>
        <taxon>Micrococcaceae</taxon>
        <taxon>Glutamicibacter</taxon>
    </lineage>
</organism>
<sequence>MPGIKREIITTHTTVSLGRFLPSDFAAVHEYATDPLVYRYAEWGPNTEAQTHEYLLEACTPSTEALTLAMLVEGQLIGAAAVWTTDERHRCGELGYSLNQRYWGRGYATEAAQLLLELGFGTLDLHRLTATCAPQNTASRRVLEKAGLNYEGLLRGHKLINSQRRDSLLFAKLRTD</sequence>
<comment type="caution">
    <text evidence="2">The sequence shown here is derived from an EMBL/GenBank/DDBJ whole genome shotgun (WGS) entry which is preliminary data.</text>
</comment>
<reference evidence="3" key="1">
    <citation type="journal article" date="2019" name="Int. J. Syst. Evol. Microbiol.">
        <title>The Global Catalogue of Microorganisms (GCM) 10K type strain sequencing project: providing services to taxonomists for standard genome sequencing and annotation.</title>
        <authorList>
            <consortium name="The Broad Institute Genomics Platform"/>
            <consortium name="The Broad Institute Genome Sequencing Center for Infectious Disease"/>
            <person name="Wu L."/>
            <person name="Ma J."/>
        </authorList>
    </citation>
    <scope>NUCLEOTIDE SEQUENCE [LARGE SCALE GENOMIC DNA]</scope>
    <source>
        <strain evidence="3">CGMCC 1.3685</strain>
    </source>
</reference>
<gene>
    <name evidence="2" type="ORF">GCM10007173_36170</name>
</gene>
<dbReference type="InterPro" id="IPR051908">
    <property type="entry name" value="Ribosomal_N-acetyltransferase"/>
</dbReference>
<dbReference type="GeneID" id="303305943"/>
<feature type="domain" description="N-acetyltransferase" evidence="1">
    <location>
        <begin position="15"/>
        <end position="175"/>
    </location>
</feature>
<dbReference type="InterPro" id="IPR016181">
    <property type="entry name" value="Acyl_CoA_acyltransferase"/>
</dbReference>
<keyword evidence="3" id="KW-1185">Reference proteome</keyword>